<evidence type="ECO:0000313" key="1">
    <source>
        <dbReference type="EMBL" id="GAA6268543.1"/>
    </source>
</evidence>
<gene>
    <name evidence="1" type="ORF">F130042H8_16030</name>
</gene>
<dbReference type="Pfam" id="PF14907">
    <property type="entry name" value="NTP_transf_5"/>
    <property type="match status" value="1"/>
</dbReference>
<reference evidence="1 2" key="1">
    <citation type="submission" date="2024-04" db="EMBL/GenBank/DDBJ databases">
        <title>Defined microbial consortia suppress multidrug-resistant proinflammatory Enterobacteriaceae via ecological control.</title>
        <authorList>
            <person name="Furuichi M."/>
            <person name="Kawaguchi T."/>
            <person name="Pust M."/>
            <person name="Yasuma K."/>
            <person name="Plichta D."/>
            <person name="Hasegawa N."/>
            <person name="Ohya T."/>
            <person name="Bhattarai S."/>
            <person name="Sasajima S."/>
            <person name="Aoto Y."/>
            <person name="Tuganbaev T."/>
            <person name="Yaginuma M."/>
            <person name="Ueda M."/>
            <person name="Okahashi N."/>
            <person name="Amafuji K."/>
            <person name="Kiridooshi Y."/>
            <person name="Sugita K."/>
            <person name="Strazar M."/>
            <person name="Skelly A."/>
            <person name="Suda W."/>
            <person name="Hattori M."/>
            <person name="Nakamoto N."/>
            <person name="Caballero S."/>
            <person name="Norman J."/>
            <person name="Olle B."/>
            <person name="Tanoue T."/>
            <person name="Arita M."/>
            <person name="Bucci V."/>
            <person name="Atarashi K."/>
            <person name="Xavier R."/>
            <person name="Honda K."/>
        </authorList>
    </citation>
    <scope>NUCLEOTIDE SEQUENCE [LARGE SCALE GENOMIC DNA]</scope>
    <source>
        <strain evidence="2">f13</strain>
    </source>
</reference>
<protein>
    <recommendedName>
        <fullName evidence="3">Nucleotidyltransferase-like protein</fullName>
    </recommendedName>
</protein>
<organism evidence="1 2">
    <name type="scientific">Enterocloster alcoholdehydrogenati</name>
    <dbReference type="NCBI Taxonomy" id="2547410"/>
    <lineage>
        <taxon>Bacteria</taxon>
        <taxon>Bacillati</taxon>
        <taxon>Bacillota</taxon>
        <taxon>Clostridia</taxon>
        <taxon>Lachnospirales</taxon>
        <taxon>Lachnospiraceae</taxon>
        <taxon>Enterocloster</taxon>
    </lineage>
</organism>
<keyword evidence="2" id="KW-1185">Reference proteome</keyword>
<evidence type="ECO:0008006" key="3">
    <source>
        <dbReference type="Google" id="ProtNLM"/>
    </source>
</evidence>
<sequence>MNRILFEGRLLVSMAASVARQDDLRPLHGKLDWERMFRIADYNRIADLIYVAVLGNEKVPQQWRDRFFERYQESLRFGDICTEGEQEFLALLESREIPALIVGSSSRRLLYEMPEMAGVCSLCLYMNTENYVLAKGYLIDLGYETDRAYGVYGERLRRPDGFSVELYDGIPYKTPFYHKQLSRLLDRGETAAPYTHIRILSPSDRLIWLFAQAAYLYATDQLLVRHLMDLCVLHRSLAETPEMERIWQRLKGLKIGSLCEKLLGLGYMWFGTKEERAVSPSQDELEVYDVIENRILGYGKEYPETMPEALALTGSILKAEERENRHARRKLLYRRFRDDCNELYSLFRKKDQQDSLK</sequence>
<proteinExistence type="predicted"/>
<accession>A0ABQ0AWY5</accession>
<dbReference type="InterPro" id="IPR039498">
    <property type="entry name" value="NTP_transf_5"/>
</dbReference>
<name>A0ABQ0AWY5_9FIRM</name>
<dbReference type="Proteomes" id="UP001600894">
    <property type="component" value="Unassembled WGS sequence"/>
</dbReference>
<dbReference type="EMBL" id="BAABXL010000001">
    <property type="protein sequence ID" value="GAA6268543.1"/>
    <property type="molecule type" value="Genomic_DNA"/>
</dbReference>
<dbReference type="RefSeq" id="WP_176253541.1">
    <property type="nucleotide sequence ID" value="NZ_BAABXL010000001.1"/>
</dbReference>
<evidence type="ECO:0000313" key="2">
    <source>
        <dbReference type="Proteomes" id="UP001600894"/>
    </source>
</evidence>
<comment type="caution">
    <text evidence="1">The sequence shown here is derived from an EMBL/GenBank/DDBJ whole genome shotgun (WGS) entry which is preliminary data.</text>
</comment>